<evidence type="ECO:0000313" key="2">
    <source>
        <dbReference type="Proteomes" id="UP000318995"/>
    </source>
</evidence>
<dbReference type="SUPFAM" id="SSF46785">
    <property type="entry name" value="Winged helix' DNA-binding domain"/>
    <property type="match status" value="1"/>
</dbReference>
<dbReference type="InterPro" id="IPR036390">
    <property type="entry name" value="WH_DNA-bd_sf"/>
</dbReference>
<dbReference type="AlphaFoldDB" id="A0A5C5VVN7"/>
<sequence length="92" mass="10249">MVNGRTLLRMTPLQRYASLNRTHIAVHEAVIYLEQSWGHGARVADLAELLAFPEQAVRYYLGELDSVGLVIWEPAGDVAWFNDGLPLLGEVS</sequence>
<reference evidence="1 2" key="1">
    <citation type="submission" date="2019-02" db="EMBL/GenBank/DDBJ databases">
        <title>Deep-cultivation of Planctomycetes and their phenomic and genomic characterization uncovers novel biology.</title>
        <authorList>
            <person name="Wiegand S."/>
            <person name="Jogler M."/>
            <person name="Boedeker C."/>
            <person name="Pinto D."/>
            <person name="Vollmers J."/>
            <person name="Rivas-Marin E."/>
            <person name="Kohn T."/>
            <person name="Peeters S.H."/>
            <person name="Heuer A."/>
            <person name="Rast P."/>
            <person name="Oberbeckmann S."/>
            <person name="Bunk B."/>
            <person name="Jeske O."/>
            <person name="Meyerdierks A."/>
            <person name="Storesund J.E."/>
            <person name="Kallscheuer N."/>
            <person name="Luecker S."/>
            <person name="Lage O.M."/>
            <person name="Pohl T."/>
            <person name="Merkel B.J."/>
            <person name="Hornburger P."/>
            <person name="Mueller R.-W."/>
            <person name="Bruemmer F."/>
            <person name="Labrenz M."/>
            <person name="Spormann A.M."/>
            <person name="Op Den Camp H."/>
            <person name="Overmann J."/>
            <person name="Amann R."/>
            <person name="Jetten M.S.M."/>
            <person name="Mascher T."/>
            <person name="Medema M.H."/>
            <person name="Devos D.P."/>
            <person name="Kaster A.-K."/>
            <person name="Ovreas L."/>
            <person name="Rohde M."/>
            <person name="Galperin M.Y."/>
            <person name="Jogler C."/>
        </authorList>
    </citation>
    <scope>NUCLEOTIDE SEQUENCE [LARGE SCALE GENOMIC DNA]</scope>
    <source>
        <strain evidence="1 2">Pla111</strain>
    </source>
</reference>
<dbReference type="Proteomes" id="UP000318995">
    <property type="component" value="Unassembled WGS sequence"/>
</dbReference>
<keyword evidence="2" id="KW-1185">Reference proteome</keyword>
<dbReference type="EMBL" id="SJPH01000006">
    <property type="protein sequence ID" value="TWT42658.1"/>
    <property type="molecule type" value="Genomic_DNA"/>
</dbReference>
<name>A0A5C5VVN7_9BACT</name>
<protein>
    <recommendedName>
        <fullName evidence="3">HTH iclR-type domain-containing protein</fullName>
    </recommendedName>
</protein>
<accession>A0A5C5VVN7</accession>
<gene>
    <name evidence="1" type="ORF">Pla111_26300</name>
</gene>
<evidence type="ECO:0008006" key="3">
    <source>
        <dbReference type="Google" id="ProtNLM"/>
    </source>
</evidence>
<comment type="caution">
    <text evidence="1">The sequence shown here is derived from an EMBL/GenBank/DDBJ whole genome shotgun (WGS) entry which is preliminary data.</text>
</comment>
<proteinExistence type="predicted"/>
<evidence type="ECO:0000313" key="1">
    <source>
        <dbReference type="EMBL" id="TWT42658.1"/>
    </source>
</evidence>
<organism evidence="1 2">
    <name type="scientific">Botrimarina hoheduenensis</name>
    <dbReference type="NCBI Taxonomy" id="2528000"/>
    <lineage>
        <taxon>Bacteria</taxon>
        <taxon>Pseudomonadati</taxon>
        <taxon>Planctomycetota</taxon>
        <taxon>Planctomycetia</taxon>
        <taxon>Pirellulales</taxon>
        <taxon>Lacipirellulaceae</taxon>
        <taxon>Botrimarina</taxon>
    </lineage>
</organism>